<keyword evidence="3" id="KW-1185">Reference proteome</keyword>
<gene>
    <name evidence="2" type="ORF">ABID27_001565</name>
</gene>
<comment type="caution">
    <text evidence="2">The sequence shown here is derived from an EMBL/GenBank/DDBJ whole genome shotgun (WGS) entry which is preliminary data.</text>
</comment>
<dbReference type="Pfam" id="PF11773">
    <property type="entry name" value="ComGE"/>
    <property type="match status" value="1"/>
</dbReference>
<dbReference type="InterPro" id="IPR021749">
    <property type="entry name" value="ComGE"/>
</dbReference>
<protein>
    <submittedName>
        <fullName evidence="2">Type II secretory pathway pseudopilin PulG</fullName>
    </submittedName>
</protein>
<name>A0ABV2JLY5_9STRE</name>
<evidence type="ECO:0000313" key="3">
    <source>
        <dbReference type="Proteomes" id="UP001549055"/>
    </source>
</evidence>
<keyword evidence="1" id="KW-0812">Transmembrane</keyword>
<feature type="transmembrane region" description="Helical" evidence="1">
    <location>
        <begin position="12"/>
        <end position="35"/>
    </location>
</feature>
<dbReference type="InterPro" id="IPR053468">
    <property type="entry name" value="ComGE-like"/>
</dbReference>
<dbReference type="Proteomes" id="UP001549055">
    <property type="component" value="Unassembled WGS sequence"/>
</dbReference>
<dbReference type="EMBL" id="JBEPMK010000005">
    <property type="protein sequence ID" value="MET3644934.1"/>
    <property type="molecule type" value="Genomic_DNA"/>
</dbReference>
<dbReference type="NCBIfam" id="NF041013">
    <property type="entry name" value="T4P_ComGE"/>
    <property type="match status" value="1"/>
</dbReference>
<evidence type="ECO:0000256" key="1">
    <source>
        <dbReference type="SAM" id="Phobius"/>
    </source>
</evidence>
<accession>A0ABV2JLY5</accession>
<proteinExistence type="predicted"/>
<keyword evidence="1" id="KW-1133">Transmembrane helix</keyword>
<keyword evidence="1" id="KW-0472">Membrane</keyword>
<reference evidence="2 3" key="1">
    <citation type="submission" date="2024-06" db="EMBL/GenBank/DDBJ databases">
        <title>Genomic Encyclopedia of Type Strains, Phase IV (KMG-IV): sequencing the most valuable type-strain genomes for metagenomic binning, comparative biology and taxonomic classification.</title>
        <authorList>
            <person name="Goeker M."/>
        </authorList>
    </citation>
    <scope>NUCLEOTIDE SEQUENCE [LARGE SCALE GENOMIC DNA]</scope>
    <source>
        <strain evidence="2 3">DSM 15349</strain>
    </source>
</reference>
<evidence type="ECO:0000313" key="2">
    <source>
        <dbReference type="EMBL" id="MET3644934.1"/>
    </source>
</evidence>
<organism evidence="2 3">
    <name type="scientific">Streptococcus gallinaceus</name>
    <dbReference type="NCBI Taxonomy" id="165758"/>
    <lineage>
        <taxon>Bacteria</taxon>
        <taxon>Bacillati</taxon>
        <taxon>Bacillota</taxon>
        <taxon>Bacilli</taxon>
        <taxon>Lactobacillales</taxon>
        <taxon>Streptococcaceae</taxon>
        <taxon>Streptococcus</taxon>
    </lineage>
</organism>
<sequence>MVVIKSRKNKAYILLESLMSLGILAMVVSLFLSAIDLSRQRQESMIKEQELYNVMKMAVQTRQAHLEKNGLSVQVERNQHKIQVFSQGKEIILVEKD</sequence>